<keyword evidence="4" id="KW-1185">Reference proteome</keyword>
<feature type="compositionally biased region" description="Polar residues" evidence="2">
    <location>
        <begin position="224"/>
        <end position="244"/>
    </location>
</feature>
<reference evidence="4" key="1">
    <citation type="submission" date="2012-09" db="EMBL/GenBank/DDBJ databases">
        <authorList>
            <person name="Martin A.A."/>
        </authorList>
    </citation>
    <scope>NUCLEOTIDE SEQUENCE</scope>
</reference>
<evidence type="ECO:0000313" key="5">
    <source>
        <dbReference type="WBParaSite" id="ACAC_0001204801-mRNA-1"/>
    </source>
</evidence>
<feature type="chain" id="PRO_5012272031" evidence="3">
    <location>
        <begin position="16"/>
        <end position="273"/>
    </location>
</feature>
<feature type="coiled-coil region" evidence="1">
    <location>
        <begin position="128"/>
        <end position="188"/>
    </location>
</feature>
<accession>A0A0K0DKK4</accession>
<protein>
    <submittedName>
        <fullName evidence="5">Saposin B-type domain-containing protein</fullName>
    </submittedName>
</protein>
<organism evidence="4 5">
    <name type="scientific">Angiostrongylus cantonensis</name>
    <name type="common">Rat lungworm</name>
    <dbReference type="NCBI Taxonomy" id="6313"/>
    <lineage>
        <taxon>Eukaryota</taxon>
        <taxon>Metazoa</taxon>
        <taxon>Ecdysozoa</taxon>
        <taxon>Nematoda</taxon>
        <taxon>Chromadorea</taxon>
        <taxon>Rhabditida</taxon>
        <taxon>Rhabditina</taxon>
        <taxon>Rhabditomorpha</taxon>
        <taxon>Strongyloidea</taxon>
        <taxon>Metastrongylidae</taxon>
        <taxon>Angiostrongylus</taxon>
    </lineage>
</organism>
<evidence type="ECO:0000256" key="3">
    <source>
        <dbReference type="SAM" id="SignalP"/>
    </source>
</evidence>
<evidence type="ECO:0000313" key="4">
    <source>
        <dbReference type="Proteomes" id="UP000035642"/>
    </source>
</evidence>
<feature type="signal peptide" evidence="3">
    <location>
        <begin position="1"/>
        <end position="15"/>
    </location>
</feature>
<feature type="region of interest" description="Disordered" evidence="2">
    <location>
        <begin position="215"/>
        <end position="273"/>
    </location>
</feature>
<evidence type="ECO:0000256" key="2">
    <source>
        <dbReference type="SAM" id="MobiDB-lite"/>
    </source>
</evidence>
<sequence>MIFLLLAAFFITINAKSLTVKKSEIFRGSNEKSKSDDFTKRFTAINYEVIPTDYLCDFCNAVIVKLKERQNEEADFEENMKEECWKYNRTDLDDGNVCELINKVALQRLKNDDAEKICIEEKMCPDILKELREKEEKERREKEETARRKMEEEDRKINEEIEMIKSEGARLEYEKRREEEARRKAERARIGQLYNAYGEEEYVIDEVAKEEDEKNDYLDHRNVSRNSTLKTQLFQESPNRQSKAGRNFTIPVSRKKANLPTKKPSRGRVSIRS</sequence>
<name>A0A0K0DKK4_ANGCA</name>
<keyword evidence="3" id="KW-0732">Signal</keyword>
<dbReference type="AlphaFoldDB" id="A0A0K0DKK4"/>
<dbReference type="Proteomes" id="UP000035642">
    <property type="component" value="Unassembled WGS sequence"/>
</dbReference>
<dbReference type="WBParaSite" id="ACAC_0001204801-mRNA-1">
    <property type="protein sequence ID" value="ACAC_0001204801-mRNA-1"/>
    <property type="gene ID" value="ACAC_0001204801"/>
</dbReference>
<keyword evidence="1" id="KW-0175">Coiled coil</keyword>
<proteinExistence type="predicted"/>
<feature type="compositionally biased region" description="Basic residues" evidence="2">
    <location>
        <begin position="253"/>
        <end position="273"/>
    </location>
</feature>
<reference evidence="5" key="2">
    <citation type="submission" date="2017-02" db="UniProtKB">
        <authorList>
            <consortium name="WormBaseParasite"/>
        </authorList>
    </citation>
    <scope>IDENTIFICATION</scope>
</reference>
<evidence type="ECO:0000256" key="1">
    <source>
        <dbReference type="SAM" id="Coils"/>
    </source>
</evidence>